<reference evidence="5 6" key="1">
    <citation type="submission" date="2015-03" db="EMBL/GenBank/DDBJ databases">
        <title>Genomics and transcriptomics of the oil-accumulating basidiomycete yeast T. oleaginosus allow insights into substrate utilization and the diverse evolutionary trajectories of mating systems in fungi.</title>
        <authorList>
            <consortium name="DOE Joint Genome Institute"/>
            <person name="Kourist R."/>
            <person name="Kracht O."/>
            <person name="Bracharz F."/>
            <person name="Lipzen A."/>
            <person name="Nolan M."/>
            <person name="Ohm R."/>
            <person name="Grigoriev I."/>
            <person name="Sun S."/>
            <person name="Heitman J."/>
            <person name="Bruck T."/>
            <person name="Nowrousian M."/>
        </authorList>
    </citation>
    <scope>NUCLEOTIDE SEQUENCE [LARGE SCALE GENOMIC DNA]</scope>
    <source>
        <strain evidence="5 6">IBC0246</strain>
    </source>
</reference>
<protein>
    <submittedName>
        <fullName evidence="5">FAD/NAD(P)-binding domain-containing protein</fullName>
    </submittedName>
</protein>
<keyword evidence="2" id="KW-0285">Flavoprotein</keyword>
<dbReference type="GO" id="GO:0050661">
    <property type="term" value="F:NADP binding"/>
    <property type="evidence" value="ECO:0007669"/>
    <property type="project" value="InterPro"/>
</dbReference>
<keyword evidence="6" id="KW-1185">Reference proteome</keyword>
<dbReference type="Pfam" id="PF00743">
    <property type="entry name" value="FMO-like"/>
    <property type="match status" value="1"/>
</dbReference>
<dbReference type="GeneID" id="28982439"/>
<dbReference type="OrthoDB" id="66881at2759"/>
<dbReference type="AlphaFoldDB" id="A0A0J0XXX3"/>
<dbReference type="PANTHER" id="PTHR23023">
    <property type="entry name" value="DIMETHYLANILINE MONOOXYGENASE"/>
    <property type="match status" value="1"/>
</dbReference>
<organism evidence="5 6">
    <name type="scientific">Cutaneotrichosporon oleaginosum</name>
    <dbReference type="NCBI Taxonomy" id="879819"/>
    <lineage>
        <taxon>Eukaryota</taxon>
        <taxon>Fungi</taxon>
        <taxon>Dikarya</taxon>
        <taxon>Basidiomycota</taxon>
        <taxon>Agaricomycotina</taxon>
        <taxon>Tremellomycetes</taxon>
        <taxon>Trichosporonales</taxon>
        <taxon>Trichosporonaceae</taxon>
        <taxon>Cutaneotrichosporon</taxon>
    </lineage>
</organism>
<evidence type="ECO:0000256" key="2">
    <source>
        <dbReference type="ARBA" id="ARBA00022630"/>
    </source>
</evidence>
<evidence type="ECO:0000256" key="1">
    <source>
        <dbReference type="ARBA" id="ARBA00009183"/>
    </source>
</evidence>
<evidence type="ECO:0000256" key="4">
    <source>
        <dbReference type="ARBA" id="ARBA00023002"/>
    </source>
</evidence>
<dbReference type="RefSeq" id="XP_018282384.1">
    <property type="nucleotide sequence ID" value="XM_018421836.1"/>
</dbReference>
<dbReference type="SUPFAM" id="SSF51905">
    <property type="entry name" value="FAD/NAD(P)-binding domain"/>
    <property type="match status" value="1"/>
</dbReference>
<sequence length="472" mass="51223">MTQDLAPPIPLPPLTRVAVVGAGGPSGLVAVAQLLAAGVEPSQILAFESRDRAGGVWNYEAEPGAQHITWRAEGPPIVRSDAEMAAHGANGPSAMYDRLRTNLPNQIMNYRFAPFPRGTPVFPTHQQVVEYLQDYSKRHGLNAVIQWGVRVTDLYHTPGGGDADKWTVETTAGRETVSHVILANGHYNEPYLPPIPGLDAFSGEVVHARWWRNPRRFRGQDIVVVGSRASGSDIARELAQDDDAVAGDANGTAARTIYQSVRGHKPGDKVWDETLPWTRHIHVVPEIVAIEPSPEGSVLLLADGKKLSGVKAIVFATGYLFSYPFANKAPFDTHPLTTSLAQAQDGLPSAGGQDIRNLNNTDTFYLPDPTLALIGLHYQVNPFPLGEASARLIARAFTRGQVPPLPPLIRASDRPGEVKIGAPAEFDNQDAWLRAIGEGGDEGTPECWPHSSEATRQARINALRMRKEELGY</sequence>
<dbReference type="STRING" id="879819.A0A0J0XXX3"/>
<keyword evidence="3" id="KW-0274">FAD</keyword>
<dbReference type="GO" id="GO:0050660">
    <property type="term" value="F:flavin adenine dinucleotide binding"/>
    <property type="evidence" value="ECO:0007669"/>
    <property type="project" value="InterPro"/>
</dbReference>
<evidence type="ECO:0000256" key="3">
    <source>
        <dbReference type="ARBA" id="ARBA00022827"/>
    </source>
</evidence>
<evidence type="ECO:0000313" key="6">
    <source>
        <dbReference type="Proteomes" id="UP000053611"/>
    </source>
</evidence>
<dbReference type="Proteomes" id="UP000053611">
    <property type="component" value="Unassembled WGS sequence"/>
</dbReference>
<gene>
    <name evidence="5" type="ORF">CC85DRAFT_282042</name>
</gene>
<name>A0A0J0XXX3_9TREE</name>
<comment type="similarity">
    <text evidence="1">Belongs to the FMO family.</text>
</comment>
<dbReference type="InterPro" id="IPR050346">
    <property type="entry name" value="FMO-like"/>
</dbReference>
<dbReference type="GO" id="GO:0004499">
    <property type="term" value="F:N,N-dimethylaniline monooxygenase activity"/>
    <property type="evidence" value="ECO:0007669"/>
    <property type="project" value="InterPro"/>
</dbReference>
<keyword evidence="4" id="KW-0560">Oxidoreductase</keyword>
<dbReference type="Gene3D" id="3.50.50.60">
    <property type="entry name" value="FAD/NAD(P)-binding domain"/>
    <property type="match status" value="2"/>
</dbReference>
<dbReference type="InterPro" id="IPR020946">
    <property type="entry name" value="Flavin_mOase-like"/>
</dbReference>
<evidence type="ECO:0000313" key="5">
    <source>
        <dbReference type="EMBL" id="KLT45893.1"/>
    </source>
</evidence>
<dbReference type="InterPro" id="IPR036188">
    <property type="entry name" value="FAD/NAD-bd_sf"/>
</dbReference>
<dbReference type="EMBL" id="KQ087179">
    <property type="protein sequence ID" value="KLT45893.1"/>
    <property type="molecule type" value="Genomic_DNA"/>
</dbReference>
<accession>A0A0J0XXX3</accession>
<proteinExistence type="inferred from homology"/>